<feature type="domain" description="Sulfatase N-terminal" evidence="5">
    <location>
        <begin position="4"/>
        <end position="329"/>
    </location>
</feature>
<keyword evidence="4" id="KW-0106">Calcium</keyword>
<proteinExistence type="inferred from homology"/>
<reference evidence="6 7" key="1">
    <citation type="journal article" date="2019" name="Nat. Med.">
        <title>A library of human gut bacterial isolates paired with longitudinal multiomics data enables mechanistic microbiome research.</title>
        <authorList>
            <person name="Poyet M."/>
            <person name="Groussin M."/>
            <person name="Gibbons S.M."/>
            <person name="Avila-Pacheco J."/>
            <person name="Jiang X."/>
            <person name="Kearney S.M."/>
            <person name="Perrotta A.R."/>
            <person name="Berdy B."/>
            <person name="Zhao S."/>
            <person name="Lieberman T.D."/>
            <person name="Swanson P.K."/>
            <person name="Smith M."/>
            <person name="Roesemann S."/>
            <person name="Alexander J.E."/>
            <person name="Rich S.A."/>
            <person name="Livny J."/>
            <person name="Vlamakis H."/>
            <person name="Clish C."/>
            <person name="Bullock K."/>
            <person name="Deik A."/>
            <person name="Scott J."/>
            <person name="Pierce K.A."/>
            <person name="Xavier R.J."/>
            <person name="Alm E.J."/>
        </authorList>
    </citation>
    <scope>NUCLEOTIDE SEQUENCE [LARGE SCALE GENOMIC DNA]</scope>
    <source>
        <strain evidence="6 7">BIOML-A198</strain>
    </source>
</reference>
<dbReference type="PANTHER" id="PTHR42693:SF53">
    <property type="entry name" value="ENDO-4-O-SULFATASE"/>
    <property type="match status" value="1"/>
</dbReference>
<keyword evidence="3 6" id="KW-0378">Hydrolase</keyword>
<dbReference type="GeneID" id="60059025"/>
<dbReference type="GO" id="GO:0004065">
    <property type="term" value="F:arylsulfatase activity"/>
    <property type="evidence" value="ECO:0007669"/>
    <property type="project" value="TreeGrafter"/>
</dbReference>
<dbReference type="RefSeq" id="WP_006784314.1">
    <property type="nucleotide sequence ID" value="NZ_CABJBH010000011.1"/>
</dbReference>
<sequence>MQRPNIVFLFCDQQRFDTLGVNGQPLDMTPNLDALAFEGVNFLHAYTPQPVCGPARSCLQSGLFATETGCFVNGISLPERQPTLAKSLREAGYETAYVGKWHLATDREQNYETVAIPKERRGGYEDYWMASDVLEFTSDGYGGFVFDREGNKVEFEKYRVDAMTDYVIDYLMNRNKEVPFFLFASYIEPHHQNNHHAFEGPIGSKEQFANFVKPDDLAEGSGDWEAQMPDYLGCCHSLDQNVGRIISVLKEQGIYENTLIIYTSDHGCHFKTMKKYINPFGADDYKRSPDENSIHIPLVMRGPGFLGGVMEVKLVSLLDLPKTILSLAKVDSDFMQGRDLQTIFTDDEWENEVYIQISESMVGRALRTERYKYVIHAPHKKPFEDFGSDYYVEGWLYDLKKDPLEKHNLIDDLDYEEVKKVLREKIMKHGNRAHEVFNIVVN</sequence>
<name>A0A9X4XFU9_9FIRM</name>
<dbReference type="Gene3D" id="3.40.720.10">
    <property type="entry name" value="Alkaline Phosphatase, subunit A"/>
    <property type="match status" value="1"/>
</dbReference>
<dbReference type="OrthoDB" id="9762324at2"/>
<dbReference type="Proteomes" id="UP000487649">
    <property type="component" value="Unassembled WGS sequence"/>
</dbReference>
<evidence type="ECO:0000256" key="4">
    <source>
        <dbReference type="ARBA" id="ARBA00022837"/>
    </source>
</evidence>
<dbReference type="CDD" id="cd16152">
    <property type="entry name" value="sulfatase_like"/>
    <property type="match status" value="1"/>
</dbReference>
<evidence type="ECO:0000259" key="5">
    <source>
        <dbReference type="Pfam" id="PF00884"/>
    </source>
</evidence>
<dbReference type="PROSITE" id="PS00149">
    <property type="entry name" value="SULFATASE_2"/>
    <property type="match status" value="1"/>
</dbReference>
<comment type="similarity">
    <text evidence="1">Belongs to the sulfatase family.</text>
</comment>
<dbReference type="AlphaFoldDB" id="A0A9X4XFU9"/>
<organism evidence="6 7">
    <name type="scientific">Turicibacter sanguinis</name>
    <dbReference type="NCBI Taxonomy" id="154288"/>
    <lineage>
        <taxon>Bacteria</taxon>
        <taxon>Bacillati</taxon>
        <taxon>Bacillota</taxon>
        <taxon>Erysipelotrichia</taxon>
        <taxon>Erysipelotrichales</taxon>
        <taxon>Turicibacteraceae</taxon>
        <taxon>Turicibacter</taxon>
    </lineage>
</organism>
<dbReference type="InterPro" id="IPR017850">
    <property type="entry name" value="Alkaline_phosphatase_core_sf"/>
</dbReference>
<evidence type="ECO:0000313" key="7">
    <source>
        <dbReference type="Proteomes" id="UP000487649"/>
    </source>
</evidence>
<protein>
    <submittedName>
        <fullName evidence="6">Sulfatase-like hydrolase/transferase</fullName>
    </submittedName>
</protein>
<evidence type="ECO:0000256" key="1">
    <source>
        <dbReference type="ARBA" id="ARBA00008779"/>
    </source>
</evidence>
<dbReference type="InterPro" id="IPR050738">
    <property type="entry name" value="Sulfatase"/>
</dbReference>
<dbReference type="InterPro" id="IPR024607">
    <property type="entry name" value="Sulfatase_CS"/>
</dbReference>
<dbReference type="PANTHER" id="PTHR42693">
    <property type="entry name" value="ARYLSULFATASE FAMILY MEMBER"/>
    <property type="match status" value="1"/>
</dbReference>
<accession>A0A9X4XFU9</accession>
<comment type="caution">
    <text evidence="6">The sequence shown here is derived from an EMBL/GenBank/DDBJ whole genome shotgun (WGS) entry which is preliminary data.</text>
</comment>
<dbReference type="InterPro" id="IPR000917">
    <property type="entry name" value="Sulfatase_N"/>
</dbReference>
<gene>
    <name evidence="6" type="ORF">GMA92_13835</name>
</gene>
<dbReference type="EMBL" id="WMQE01000040">
    <property type="protein sequence ID" value="MTK22494.1"/>
    <property type="molecule type" value="Genomic_DNA"/>
</dbReference>
<evidence type="ECO:0000313" key="6">
    <source>
        <dbReference type="EMBL" id="MTK22494.1"/>
    </source>
</evidence>
<evidence type="ECO:0000256" key="2">
    <source>
        <dbReference type="ARBA" id="ARBA00022723"/>
    </source>
</evidence>
<dbReference type="SUPFAM" id="SSF53649">
    <property type="entry name" value="Alkaline phosphatase-like"/>
    <property type="match status" value="1"/>
</dbReference>
<evidence type="ECO:0000256" key="3">
    <source>
        <dbReference type="ARBA" id="ARBA00022801"/>
    </source>
</evidence>
<keyword evidence="2" id="KW-0479">Metal-binding</keyword>
<dbReference type="GO" id="GO:0046872">
    <property type="term" value="F:metal ion binding"/>
    <property type="evidence" value="ECO:0007669"/>
    <property type="project" value="UniProtKB-KW"/>
</dbReference>
<dbReference type="Pfam" id="PF00884">
    <property type="entry name" value="Sulfatase"/>
    <property type="match status" value="1"/>
</dbReference>